<name>A0ABU3LII8_9FLAO</name>
<gene>
    <name evidence="3" type="ORF">RQM59_14225</name>
</gene>
<dbReference type="EMBL" id="JAVTTO010000007">
    <property type="protein sequence ID" value="MDT7833539.1"/>
    <property type="molecule type" value="Genomic_DNA"/>
</dbReference>
<feature type="domain" description="FAS1" evidence="2">
    <location>
        <begin position="39"/>
        <end position="183"/>
    </location>
</feature>
<reference evidence="3 4" key="1">
    <citation type="submission" date="2023-09" db="EMBL/GenBank/DDBJ databases">
        <title>Novel taxa isolated from Blanes Bay.</title>
        <authorList>
            <person name="Rey-Velasco X."/>
            <person name="Lucena T."/>
        </authorList>
    </citation>
    <scope>NUCLEOTIDE SEQUENCE [LARGE SCALE GENOMIC DNA]</scope>
    <source>
        <strain evidence="3 4">S356</strain>
    </source>
</reference>
<proteinExistence type="predicted"/>
<feature type="signal peptide" evidence="1">
    <location>
        <begin position="1"/>
        <end position="21"/>
    </location>
</feature>
<sequence length="186" mass="19512">MKFKTLCIAILALSISFTSIANETNSTDPVKKEVKNDSNKTIVGVAVSNKNFTTLVAAVKAAGLVDVLSAKGPFTVFAPVNDAFGKLPQGTVSTLLKPENKKLLTSILTYHVVAGKFNAKAVVKAIKANKGKFVITTVQGGKLTASLRDGNVILTDEKGNTSTVIITDVKASNGIIHAIDSVVMPK</sequence>
<comment type="caution">
    <text evidence="3">The sequence shown here is derived from an EMBL/GenBank/DDBJ whole genome shotgun (WGS) entry which is preliminary data.</text>
</comment>
<dbReference type="SMART" id="SM00554">
    <property type="entry name" value="FAS1"/>
    <property type="match status" value="1"/>
</dbReference>
<feature type="chain" id="PRO_5046707717" evidence="1">
    <location>
        <begin position="22"/>
        <end position="186"/>
    </location>
</feature>
<evidence type="ECO:0000259" key="2">
    <source>
        <dbReference type="PROSITE" id="PS50213"/>
    </source>
</evidence>
<dbReference type="Gene3D" id="2.30.180.10">
    <property type="entry name" value="FAS1 domain"/>
    <property type="match status" value="1"/>
</dbReference>
<dbReference type="PROSITE" id="PS50213">
    <property type="entry name" value="FAS1"/>
    <property type="match status" value="1"/>
</dbReference>
<dbReference type="InterPro" id="IPR000782">
    <property type="entry name" value="FAS1_domain"/>
</dbReference>
<dbReference type="Proteomes" id="UP001257277">
    <property type="component" value="Unassembled WGS sequence"/>
</dbReference>
<dbReference type="SUPFAM" id="SSF82153">
    <property type="entry name" value="FAS1 domain"/>
    <property type="match status" value="1"/>
</dbReference>
<evidence type="ECO:0000313" key="3">
    <source>
        <dbReference type="EMBL" id="MDT7833539.1"/>
    </source>
</evidence>
<dbReference type="InterPro" id="IPR036378">
    <property type="entry name" value="FAS1_dom_sf"/>
</dbReference>
<evidence type="ECO:0000256" key="1">
    <source>
        <dbReference type="SAM" id="SignalP"/>
    </source>
</evidence>
<protein>
    <submittedName>
        <fullName evidence="3">Fasciclin domain-containing protein</fullName>
    </submittedName>
</protein>
<dbReference type="RefSeq" id="WP_349242792.1">
    <property type="nucleotide sequence ID" value="NZ_JAVTTO010000007.1"/>
</dbReference>
<keyword evidence="4" id="KW-1185">Reference proteome</keyword>
<dbReference type="Pfam" id="PF02469">
    <property type="entry name" value="Fasciclin"/>
    <property type="match status" value="1"/>
</dbReference>
<accession>A0ABU3LII8</accession>
<evidence type="ECO:0000313" key="4">
    <source>
        <dbReference type="Proteomes" id="UP001257277"/>
    </source>
</evidence>
<dbReference type="InterPro" id="IPR050904">
    <property type="entry name" value="Adhesion/Biosynth-related"/>
</dbReference>
<dbReference type="PANTHER" id="PTHR10900:SF77">
    <property type="entry name" value="FI19380P1"/>
    <property type="match status" value="1"/>
</dbReference>
<dbReference type="PANTHER" id="PTHR10900">
    <property type="entry name" value="PERIOSTIN-RELATED"/>
    <property type="match status" value="1"/>
</dbReference>
<organism evidence="3 4">
    <name type="scientific">Asprobacillus argus</name>
    <dbReference type="NCBI Taxonomy" id="3076534"/>
    <lineage>
        <taxon>Bacteria</taxon>
        <taxon>Pseudomonadati</taxon>
        <taxon>Bacteroidota</taxon>
        <taxon>Flavobacteriia</taxon>
        <taxon>Flavobacteriales</taxon>
        <taxon>Flavobacteriaceae</taxon>
        <taxon>Asprobacillus</taxon>
    </lineage>
</organism>
<keyword evidence="1" id="KW-0732">Signal</keyword>